<comment type="caution">
    <text evidence="2">The sequence shown here is derived from an EMBL/GenBank/DDBJ whole genome shotgun (WGS) entry which is preliminary data.</text>
</comment>
<proteinExistence type="predicted"/>
<evidence type="ECO:0000256" key="1">
    <source>
        <dbReference type="SAM" id="Phobius"/>
    </source>
</evidence>
<dbReference type="Proteomes" id="UP001595945">
    <property type="component" value="Unassembled WGS sequence"/>
</dbReference>
<evidence type="ECO:0000313" key="2">
    <source>
        <dbReference type="EMBL" id="MFC4826979.1"/>
    </source>
</evidence>
<name>A0ABD5Q8Y3_9EURY</name>
<feature type="transmembrane region" description="Helical" evidence="1">
    <location>
        <begin position="12"/>
        <end position="30"/>
    </location>
</feature>
<evidence type="ECO:0000313" key="3">
    <source>
        <dbReference type="Proteomes" id="UP001595945"/>
    </source>
</evidence>
<organism evidence="2 3">
    <name type="scientific">Halorussus aquaticus</name>
    <dbReference type="NCBI Taxonomy" id="2953748"/>
    <lineage>
        <taxon>Archaea</taxon>
        <taxon>Methanobacteriati</taxon>
        <taxon>Methanobacteriota</taxon>
        <taxon>Stenosarchaea group</taxon>
        <taxon>Halobacteria</taxon>
        <taxon>Halobacteriales</taxon>
        <taxon>Haladaptataceae</taxon>
        <taxon>Halorussus</taxon>
    </lineage>
</organism>
<keyword evidence="3" id="KW-1185">Reference proteome</keyword>
<protein>
    <submittedName>
        <fullName evidence="2">Uncharacterized protein</fullName>
    </submittedName>
</protein>
<accession>A0ABD5Q8Y3</accession>
<keyword evidence="1" id="KW-1133">Transmembrane helix</keyword>
<dbReference type="GeneID" id="73047465"/>
<reference evidence="2 3" key="1">
    <citation type="journal article" date="2019" name="Int. J. Syst. Evol. Microbiol.">
        <title>The Global Catalogue of Microorganisms (GCM) 10K type strain sequencing project: providing services to taxonomists for standard genome sequencing and annotation.</title>
        <authorList>
            <consortium name="The Broad Institute Genomics Platform"/>
            <consortium name="The Broad Institute Genome Sequencing Center for Infectious Disease"/>
            <person name="Wu L."/>
            <person name="Ma J."/>
        </authorList>
    </citation>
    <scope>NUCLEOTIDE SEQUENCE [LARGE SCALE GENOMIC DNA]</scope>
    <source>
        <strain evidence="2 3">XZYJ18</strain>
    </source>
</reference>
<dbReference type="RefSeq" id="WP_254270690.1">
    <property type="nucleotide sequence ID" value="NZ_CP100402.1"/>
</dbReference>
<dbReference type="EMBL" id="JBHSHT010000004">
    <property type="protein sequence ID" value="MFC4826979.1"/>
    <property type="molecule type" value="Genomic_DNA"/>
</dbReference>
<sequence>MKFKETDTNTKLLGFLVVVITFYILGSLILKEPKLSTTSSSFVAILTGLYVMFTYELLKETSKQRKQNIQPTFAVDIHRNFVEIKNVGNGPALDTELVLELVPLNGDAEEGKTETSDLDIPAGDSIEFRQGPFDSFGANLSMGTLPNIDLHLRGNYLDVHENREEIRSRTYDLDPYRDKNYPISRNRN</sequence>
<feature type="transmembrane region" description="Helical" evidence="1">
    <location>
        <begin position="42"/>
        <end position="58"/>
    </location>
</feature>
<dbReference type="AlphaFoldDB" id="A0ABD5Q8Y3"/>
<keyword evidence="1" id="KW-0472">Membrane</keyword>
<gene>
    <name evidence="2" type="ORF">ACFO9K_22265</name>
</gene>
<keyword evidence="1" id="KW-0812">Transmembrane</keyword>